<name>A0A1N7IB75_9FLAO</name>
<reference evidence="1 4" key="2">
    <citation type="submission" date="2018-11" db="EMBL/GenBank/DDBJ databases">
        <title>Proposal to divide the Flavobacteriaceae and reorganize its genera based on Amino Acid Identity values calculated from whole genome sequences.</title>
        <authorList>
            <person name="Nicholson A.C."/>
            <person name="Gulvik C.A."/>
            <person name="Whitney A.M."/>
            <person name="Humrighouse B.W."/>
            <person name="Bell M."/>
            <person name="Holmes B."/>
            <person name="Steigerwalt A.G."/>
            <person name="Villarma A."/>
            <person name="Sheth M."/>
            <person name="Batra D."/>
            <person name="Pryor J."/>
            <person name="Bernardet J.-F."/>
            <person name="Hugo C."/>
            <person name="Kampfer P."/>
            <person name="Newman J."/>
            <person name="McQuiston J.R."/>
        </authorList>
    </citation>
    <scope>NUCLEOTIDE SEQUENCE [LARGE SCALE GENOMIC DNA]</scope>
    <source>
        <strain evidence="1 4">DSM 16927</strain>
    </source>
</reference>
<gene>
    <name evidence="1" type="ORF">EG359_17520</name>
    <name evidence="2" type="ORF">SAMN05421768_103705</name>
</gene>
<protein>
    <submittedName>
        <fullName evidence="2">Uncharacterized protein</fullName>
    </submittedName>
</protein>
<evidence type="ECO:0000313" key="2">
    <source>
        <dbReference type="EMBL" id="SIS34325.1"/>
    </source>
</evidence>
<evidence type="ECO:0000313" key="1">
    <source>
        <dbReference type="EMBL" id="AZB01304.1"/>
    </source>
</evidence>
<dbReference type="RefSeq" id="WP_076353375.1">
    <property type="nucleotide sequence ID" value="NZ_CAMIMN010000385.1"/>
</dbReference>
<keyword evidence="4" id="KW-1185">Reference proteome</keyword>
<dbReference type="Proteomes" id="UP000279541">
    <property type="component" value="Chromosome"/>
</dbReference>
<reference evidence="2 3" key="1">
    <citation type="submission" date="2017-01" db="EMBL/GenBank/DDBJ databases">
        <authorList>
            <person name="Mah S.A."/>
            <person name="Swanson W.J."/>
            <person name="Moy G.W."/>
            <person name="Vacquier V.D."/>
        </authorList>
    </citation>
    <scope>NUCLEOTIDE SEQUENCE [LARGE SCALE GENOMIC DNA]</scope>
    <source>
        <strain evidence="2 3">DSM 16927</strain>
    </source>
</reference>
<accession>A0A1N7IB75</accession>
<dbReference type="Proteomes" id="UP000186106">
    <property type="component" value="Unassembled WGS sequence"/>
</dbReference>
<dbReference type="STRING" id="112234.SAMN05421768_103705"/>
<evidence type="ECO:0000313" key="4">
    <source>
        <dbReference type="Proteomes" id="UP000279541"/>
    </source>
</evidence>
<dbReference type="KEGG" id="cjt:EG359_17520"/>
<organism evidence="2 3">
    <name type="scientific">Chryseobacterium joostei</name>
    <dbReference type="NCBI Taxonomy" id="112234"/>
    <lineage>
        <taxon>Bacteria</taxon>
        <taxon>Pseudomonadati</taxon>
        <taxon>Bacteroidota</taxon>
        <taxon>Flavobacteriia</taxon>
        <taxon>Flavobacteriales</taxon>
        <taxon>Weeksellaceae</taxon>
        <taxon>Chryseobacterium group</taxon>
        <taxon>Chryseobacterium</taxon>
    </lineage>
</organism>
<dbReference type="EMBL" id="CP033926">
    <property type="protein sequence ID" value="AZB01304.1"/>
    <property type="molecule type" value="Genomic_DNA"/>
</dbReference>
<dbReference type="EMBL" id="FTNZ01000003">
    <property type="protein sequence ID" value="SIS34325.1"/>
    <property type="molecule type" value="Genomic_DNA"/>
</dbReference>
<dbReference type="AlphaFoldDB" id="A0A1N7IB75"/>
<dbReference type="OrthoDB" id="978006at2"/>
<evidence type="ECO:0000313" key="3">
    <source>
        <dbReference type="Proteomes" id="UP000186106"/>
    </source>
</evidence>
<proteinExistence type="predicted"/>
<sequence length="235" mass="26695">MKKVIISILLISFSITYSQNFTPSGYKSGYSSTLSVNSLGGDHAVFGVQSENSGRSLKYDEIIGSPYYNTEFQLAKISDNYEKAAVRYNSYLDEVEFQKDGKPLVLPKEEKFSRIEIASPKSTIVLLDTNDELSGYFFELVHGSNTLYKKVKTKFNDVVPAANSYASEKAAFFRTLDPVYYIKTTKGLIRKTKKEKDILLFFPEKKEAIEAFFKSNSIKLNKEEDLVKLVNFLNQ</sequence>